<comment type="function">
    <text evidence="7">Binds the 23S rRNA.</text>
</comment>
<dbReference type="EMBL" id="JACRSQ010000001">
    <property type="protein sequence ID" value="MBC8542194.1"/>
    <property type="molecule type" value="Genomic_DNA"/>
</dbReference>
<evidence type="ECO:0000256" key="2">
    <source>
        <dbReference type="ARBA" id="ARBA00022730"/>
    </source>
</evidence>
<evidence type="ECO:0000256" key="5">
    <source>
        <dbReference type="ARBA" id="ARBA00023274"/>
    </source>
</evidence>
<dbReference type="NCBIfam" id="NF000612">
    <property type="entry name" value="PRK00019.1"/>
    <property type="match status" value="1"/>
</dbReference>
<proteinExistence type="inferred from homology"/>
<sequence>MKEGIHPNYQEATVKCHCGNEFKVGSTMKEIRVEVCSKCHPFYTGTQKAVAARGRIDKFNRKYGIGNTEQE</sequence>
<feature type="binding site" evidence="7">
    <location>
        <position position="36"/>
    </location>
    <ligand>
        <name>Zn(2+)</name>
        <dbReference type="ChEBI" id="CHEBI:29105"/>
    </ligand>
</feature>
<dbReference type="InterPro" id="IPR027491">
    <property type="entry name" value="Ribosomal_bL31_A"/>
</dbReference>
<gene>
    <name evidence="7 8" type="primary">rpmE</name>
    <name evidence="8" type="ORF">H8730_01335</name>
</gene>
<evidence type="ECO:0000256" key="6">
    <source>
        <dbReference type="ARBA" id="ARBA00035687"/>
    </source>
</evidence>
<keyword evidence="9" id="KW-1185">Reference proteome</keyword>
<dbReference type="SUPFAM" id="SSF143800">
    <property type="entry name" value="L28p-like"/>
    <property type="match status" value="1"/>
</dbReference>
<dbReference type="Gene3D" id="4.10.830.30">
    <property type="entry name" value="Ribosomal protein L31"/>
    <property type="match status" value="1"/>
</dbReference>
<reference evidence="8" key="1">
    <citation type="submission" date="2020-08" db="EMBL/GenBank/DDBJ databases">
        <title>Genome public.</title>
        <authorList>
            <person name="Liu C."/>
            <person name="Sun Q."/>
        </authorList>
    </citation>
    <scope>NUCLEOTIDE SEQUENCE</scope>
    <source>
        <strain evidence="8">NSJ-32</strain>
    </source>
</reference>
<dbReference type="GO" id="GO:0006412">
    <property type="term" value="P:translation"/>
    <property type="evidence" value="ECO:0007669"/>
    <property type="project" value="UniProtKB-UniRule"/>
</dbReference>
<keyword evidence="7" id="KW-0862">Zinc</keyword>
<dbReference type="HAMAP" id="MF_00501">
    <property type="entry name" value="Ribosomal_bL31_1"/>
    <property type="match status" value="1"/>
</dbReference>
<comment type="similarity">
    <text evidence="1 7">Belongs to the bacterial ribosomal protein bL31 family. Type A subfamily.</text>
</comment>
<evidence type="ECO:0000256" key="4">
    <source>
        <dbReference type="ARBA" id="ARBA00022980"/>
    </source>
</evidence>
<evidence type="ECO:0000256" key="1">
    <source>
        <dbReference type="ARBA" id="ARBA00009296"/>
    </source>
</evidence>
<organism evidence="8 9">
    <name type="scientific">Bianquea renquensis</name>
    <dbReference type="NCBI Taxonomy" id="2763661"/>
    <lineage>
        <taxon>Bacteria</taxon>
        <taxon>Bacillati</taxon>
        <taxon>Bacillota</taxon>
        <taxon>Clostridia</taxon>
        <taxon>Eubacteriales</taxon>
        <taxon>Bianqueaceae</taxon>
        <taxon>Bianquea</taxon>
    </lineage>
</organism>
<dbReference type="AlphaFoldDB" id="A0A926HZJ4"/>
<keyword evidence="4 7" id="KW-0689">Ribosomal protein</keyword>
<dbReference type="GO" id="GO:0005840">
    <property type="term" value="C:ribosome"/>
    <property type="evidence" value="ECO:0007669"/>
    <property type="project" value="UniProtKB-KW"/>
</dbReference>
<dbReference type="PANTHER" id="PTHR33280:SF1">
    <property type="entry name" value="LARGE RIBOSOMAL SUBUNIT PROTEIN BL31C"/>
    <property type="match status" value="1"/>
</dbReference>
<comment type="subunit">
    <text evidence="7">Part of the 50S ribosomal subunit.</text>
</comment>
<dbReference type="InterPro" id="IPR042105">
    <property type="entry name" value="Ribosomal_bL31_sf"/>
</dbReference>
<dbReference type="PANTHER" id="PTHR33280">
    <property type="entry name" value="50S RIBOSOMAL PROTEIN L31, CHLOROPLASTIC"/>
    <property type="match status" value="1"/>
</dbReference>
<name>A0A926HZJ4_9FIRM</name>
<dbReference type="Pfam" id="PF01197">
    <property type="entry name" value="Ribosomal_L31"/>
    <property type="match status" value="1"/>
</dbReference>
<comment type="cofactor">
    <cofactor evidence="7">
        <name>Zn(2+)</name>
        <dbReference type="ChEBI" id="CHEBI:29105"/>
    </cofactor>
    <text evidence="7">Binds 1 zinc ion per subunit.</text>
</comment>
<comment type="caution">
    <text evidence="8">The sequence shown here is derived from an EMBL/GenBank/DDBJ whole genome shotgun (WGS) entry which is preliminary data.</text>
</comment>
<dbReference type="Proteomes" id="UP000657006">
    <property type="component" value="Unassembled WGS sequence"/>
</dbReference>
<dbReference type="RefSeq" id="WP_177716810.1">
    <property type="nucleotide sequence ID" value="NZ_JACRSQ010000001.1"/>
</dbReference>
<dbReference type="PRINTS" id="PR01249">
    <property type="entry name" value="RIBOSOMALL31"/>
</dbReference>
<keyword evidence="2 7" id="KW-0699">rRNA-binding</keyword>
<keyword evidence="3 7" id="KW-0694">RNA-binding</keyword>
<dbReference type="NCBIfam" id="TIGR00105">
    <property type="entry name" value="L31"/>
    <property type="match status" value="1"/>
</dbReference>
<protein>
    <recommendedName>
        <fullName evidence="6 7">Large ribosomal subunit protein bL31</fullName>
    </recommendedName>
</protein>
<evidence type="ECO:0000256" key="3">
    <source>
        <dbReference type="ARBA" id="ARBA00022884"/>
    </source>
</evidence>
<evidence type="ECO:0000313" key="9">
    <source>
        <dbReference type="Proteomes" id="UP000657006"/>
    </source>
</evidence>
<dbReference type="InterPro" id="IPR002150">
    <property type="entry name" value="Ribosomal_bL31"/>
</dbReference>
<dbReference type="GO" id="GO:1990904">
    <property type="term" value="C:ribonucleoprotein complex"/>
    <property type="evidence" value="ECO:0007669"/>
    <property type="project" value="UniProtKB-KW"/>
</dbReference>
<dbReference type="GO" id="GO:0019843">
    <property type="term" value="F:rRNA binding"/>
    <property type="evidence" value="ECO:0007669"/>
    <property type="project" value="UniProtKB-KW"/>
</dbReference>
<dbReference type="GO" id="GO:0046872">
    <property type="term" value="F:metal ion binding"/>
    <property type="evidence" value="ECO:0007669"/>
    <property type="project" value="UniProtKB-KW"/>
</dbReference>
<feature type="binding site" evidence="7">
    <location>
        <position position="39"/>
    </location>
    <ligand>
        <name>Zn(2+)</name>
        <dbReference type="ChEBI" id="CHEBI:29105"/>
    </ligand>
</feature>
<dbReference type="NCBIfam" id="NF001809">
    <property type="entry name" value="PRK00528.1"/>
    <property type="match status" value="1"/>
</dbReference>
<dbReference type="InterPro" id="IPR034704">
    <property type="entry name" value="Ribosomal_bL28/bL31-like_sf"/>
</dbReference>
<dbReference type="PROSITE" id="PS01143">
    <property type="entry name" value="RIBOSOMAL_L31"/>
    <property type="match status" value="1"/>
</dbReference>
<evidence type="ECO:0000256" key="7">
    <source>
        <dbReference type="HAMAP-Rule" id="MF_00501"/>
    </source>
</evidence>
<feature type="binding site" evidence="7">
    <location>
        <position position="18"/>
    </location>
    <ligand>
        <name>Zn(2+)</name>
        <dbReference type="ChEBI" id="CHEBI:29105"/>
    </ligand>
</feature>
<feature type="binding site" evidence="7">
    <location>
        <position position="16"/>
    </location>
    <ligand>
        <name>Zn(2+)</name>
        <dbReference type="ChEBI" id="CHEBI:29105"/>
    </ligand>
</feature>
<keyword evidence="7" id="KW-0479">Metal-binding</keyword>
<evidence type="ECO:0000313" key="8">
    <source>
        <dbReference type="EMBL" id="MBC8542194.1"/>
    </source>
</evidence>
<dbReference type="GO" id="GO:0003735">
    <property type="term" value="F:structural constituent of ribosome"/>
    <property type="evidence" value="ECO:0007669"/>
    <property type="project" value="InterPro"/>
</dbReference>
<keyword evidence="5 7" id="KW-0687">Ribonucleoprotein</keyword>
<accession>A0A926HZJ4</accession>